<keyword evidence="5 7" id="KW-0472">Membrane</keyword>
<dbReference type="GO" id="GO:0005886">
    <property type="term" value="C:plasma membrane"/>
    <property type="evidence" value="ECO:0007669"/>
    <property type="project" value="UniProtKB-SubCell"/>
</dbReference>
<dbReference type="Proteomes" id="UP000095228">
    <property type="component" value="Chromosome"/>
</dbReference>
<evidence type="ECO:0000313" key="9">
    <source>
        <dbReference type="Proteomes" id="UP000095228"/>
    </source>
</evidence>
<evidence type="ECO:0000256" key="6">
    <source>
        <dbReference type="ARBA" id="ARBA00023315"/>
    </source>
</evidence>
<sequence>MSRASEQSRLWLPSYWPTWLGLAAFWLCARWLTWSERRRLARLLAWFHFHCIRLRRHVVLVNLALCFPEKSPAEIRALGLAHFEALVFGLFETTAGWWEPLDQLPPHRIIGAEHLERAIAAGRGAVLLTAHFTTLEICGVYLTARLPVGCLYREPKNPVAAGPMRRHRERVASIAIHHDDLKGLIRALRGGYVIWYAPDQGKRTPGAEVLPFFGVPATTNTATAKIAKMTGAAVVPYFARRESDGSYTLTIHPALENFPTDNLSADALRINRLIEENIRLAPEQYFWVHKRFKTRGEGYPEVY</sequence>
<keyword evidence="6 8" id="KW-0012">Acyltransferase</keyword>
<dbReference type="RefSeq" id="WP_069962544.1">
    <property type="nucleotide sequence ID" value="NZ_CP016094.1"/>
</dbReference>
<dbReference type="InterPro" id="IPR004960">
    <property type="entry name" value="LipA_acyltrans"/>
</dbReference>
<keyword evidence="2" id="KW-1003">Cell membrane</keyword>
<dbReference type="CDD" id="cd07984">
    <property type="entry name" value="LPLAT_LABLAT-like"/>
    <property type="match status" value="1"/>
</dbReference>
<dbReference type="KEGG" id="obg:Verru16b_02470"/>
<gene>
    <name evidence="8" type="primary">htrB</name>
    <name evidence="8" type="ORF">Verru16b_02470</name>
</gene>
<dbReference type="Pfam" id="PF03279">
    <property type="entry name" value="Lip_A_acyltrans"/>
    <property type="match status" value="1"/>
</dbReference>
<keyword evidence="3" id="KW-0997">Cell inner membrane</keyword>
<dbReference type="GO" id="GO:0009247">
    <property type="term" value="P:glycolipid biosynthetic process"/>
    <property type="evidence" value="ECO:0007669"/>
    <property type="project" value="UniProtKB-ARBA"/>
</dbReference>
<dbReference type="AlphaFoldDB" id="A0A1D8AWY0"/>
<proteinExistence type="predicted"/>
<dbReference type="PANTHER" id="PTHR30606:SF9">
    <property type="entry name" value="LIPID A BIOSYNTHESIS LAUROYLTRANSFERASE"/>
    <property type="match status" value="1"/>
</dbReference>
<dbReference type="OrthoDB" id="9797795at2"/>
<dbReference type="PIRSF" id="PIRSF026649">
    <property type="entry name" value="MsbB"/>
    <property type="match status" value="1"/>
</dbReference>
<dbReference type="PANTHER" id="PTHR30606">
    <property type="entry name" value="LIPID A BIOSYNTHESIS LAUROYL ACYLTRANSFERASE"/>
    <property type="match status" value="1"/>
</dbReference>
<evidence type="ECO:0000313" key="8">
    <source>
        <dbReference type="EMBL" id="AOS45389.1"/>
    </source>
</evidence>
<dbReference type="EC" id="2.3.1.-" evidence="8"/>
<keyword evidence="7" id="KW-1133">Transmembrane helix</keyword>
<feature type="transmembrane region" description="Helical" evidence="7">
    <location>
        <begin position="15"/>
        <end position="33"/>
    </location>
</feature>
<evidence type="ECO:0000256" key="1">
    <source>
        <dbReference type="ARBA" id="ARBA00004533"/>
    </source>
</evidence>
<accession>A0A1D8AWY0</accession>
<comment type="subcellular location">
    <subcellularLocation>
        <location evidence="1">Cell inner membrane</location>
    </subcellularLocation>
</comment>
<keyword evidence="9" id="KW-1185">Reference proteome</keyword>
<dbReference type="EMBL" id="CP016094">
    <property type="protein sequence ID" value="AOS45389.1"/>
    <property type="molecule type" value="Genomic_DNA"/>
</dbReference>
<keyword evidence="4 8" id="KW-0808">Transferase</keyword>
<reference evidence="8 9" key="1">
    <citation type="submission" date="2016-06" db="EMBL/GenBank/DDBJ databases">
        <title>Three novel species with peptidoglycan cell walls form the new genus Lacunisphaera gen. nov. in the family Opitutaceae of the verrucomicrobial subdivision 4.</title>
        <authorList>
            <person name="Rast P."/>
            <person name="Gloeckner I."/>
            <person name="Jogler M."/>
            <person name="Boedeker C."/>
            <person name="Jeske O."/>
            <person name="Wiegand S."/>
            <person name="Reinhardt R."/>
            <person name="Schumann P."/>
            <person name="Rohde M."/>
            <person name="Spring S."/>
            <person name="Gloeckner F.O."/>
            <person name="Jogler C."/>
        </authorList>
    </citation>
    <scope>NUCLEOTIDE SEQUENCE [LARGE SCALE GENOMIC DNA]</scope>
    <source>
        <strain evidence="8 9">IG16b</strain>
    </source>
</reference>
<dbReference type="GO" id="GO:0016746">
    <property type="term" value="F:acyltransferase activity"/>
    <property type="evidence" value="ECO:0007669"/>
    <property type="project" value="UniProtKB-KW"/>
</dbReference>
<name>A0A1D8AWY0_9BACT</name>
<protein>
    <submittedName>
        <fullName evidence="8">Lipid A biosynthesis lauroyl acyltransferase</fullName>
        <ecNumber evidence="8">2.3.1.-</ecNumber>
    </submittedName>
</protein>
<dbReference type="STRING" id="1838286.Verru16b_02470"/>
<evidence type="ECO:0000256" key="7">
    <source>
        <dbReference type="SAM" id="Phobius"/>
    </source>
</evidence>
<keyword evidence="7" id="KW-0812">Transmembrane</keyword>
<evidence type="ECO:0000256" key="4">
    <source>
        <dbReference type="ARBA" id="ARBA00022679"/>
    </source>
</evidence>
<evidence type="ECO:0000256" key="2">
    <source>
        <dbReference type="ARBA" id="ARBA00022475"/>
    </source>
</evidence>
<dbReference type="PATRIC" id="fig|1838286.3.peg.2481"/>
<organism evidence="8 9">
    <name type="scientific">Lacunisphaera limnophila</name>
    <dbReference type="NCBI Taxonomy" id="1838286"/>
    <lineage>
        <taxon>Bacteria</taxon>
        <taxon>Pseudomonadati</taxon>
        <taxon>Verrucomicrobiota</taxon>
        <taxon>Opitutia</taxon>
        <taxon>Opitutales</taxon>
        <taxon>Opitutaceae</taxon>
        <taxon>Lacunisphaera</taxon>
    </lineage>
</organism>
<evidence type="ECO:0000256" key="5">
    <source>
        <dbReference type="ARBA" id="ARBA00023136"/>
    </source>
</evidence>
<evidence type="ECO:0000256" key="3">
    <source>
        <dbReference type="ARBA" id="ARBA00022519"/>
    </source>
</evidence>